<feature type="transmembrane region" description="Helical" evidence="11">
    <location>
        <begin position="150"/>
        <end position="170"/>
    </location>
</feature>
<reference evidence="13 14" key="1">
    <citation type="journal article" date="2012" name="PLoS ONE">
        <title>Sequence and analysis of the genome of the pathogenic yeast Candida orthopsilosis.</title>
        <authorList>
            <person name="Riccombeni A."/>
            <person name="Vidanes G."/>
            <person name="Proux-Wera E."/>
            <person name="Wolfe K.H."/>
            <person name="Butler G."/>
        </authorList>
    </citation>
    <scope>NUCLEOTIDE SEQUENCE [LARGE SCALE GENOMIC DNA]</scope>
    <source>
        <strain evidence="13 14">Co 90-125</strain>
    </source>
</reference>
<dbReference type="eggNOG" id="KOG1311">
    <property type="taxonomic scope" value="Eukaryota"/>
</dbReference>
<evidence type="ECO:0000313" key="14">
    <source>
        <dbReference type="Proteomes" id="UP000005018"/>
    </source>
</evidence>
<proteinExistence type="inferred from homology"/>
<keyword evidence="6" id="KW-0564">Palmitate</keyword>
<comment type="subcellular location">
    <subcellularLocation>
        <location evidence="1">Membrane</location>
        <topology evidence="1">Multi-pass membrane protein</topology>
    </subcellularLocation>
</comment>
<name>H8X824_CANO9</name>
<dbReference type="InterPro" id="IPR001594">
    <property type="entry name" value="Palmitoyltrfase_DHHC"/>
</dbReference>
<dbReference type="KEGG" id="cot:CORT_0E05380"/>
<keyword evidence="8 11" id="KW-0012">Acyltransferase</keyword>
<evidence type="ECO:0000256" key="5">
    <source>
        <dbReference type="ARBA" id="ARBA00023136"/>
    </source>
</evidence>
<keyword evidence="4 11" id="KW-1133">Transmembrane helix</keyword>
<dbReference type="InterPro" id="IPR039859">
    <property type="entry name" value="PFA4/ZDH16/20/ERF2-like"/>
</dbReference>
<dbReference type="GO" id="GO:0005794">
    <property type="term" value="C:Golgi apparatus"/>
    <property type="evidence" value="ECO:0007669"/>
    <property type="project" value="TreeGrafter"/>
</dbReference>
<dbReference type="PANTHER" id="PTHR22883">
    <property type="entry name" value="ZINC FINGER DHHC DOMAIN CONTAINING PROTEIN"/>
    <property type="match status" value="1"/>
</dbReference>
<gene>
    <name evidence="13" type="ORF">CORT_0E05380</name>
</gene>
<comment type="domain">
    <text evidence="11">The DHHC domain is required for palmitoyltransferase activity.</text>
</comment>
<evidence type="ECO:0000256" key="9">
    <source>
        <dbReference type="ARBA" id="ARBA00038298"/>
    </source>
</evidence>
<feature type="transmembrane region" description="Helical" evidence="11">
    <location>
        <begin position="190"/>
        <end position="212"/>
    </location>
</feature>
<dbReference type="GO" id="GO:0019706">
    <property type="term" value="F:protein-cysteine S-palmitoyltransferase activity"/>
    <property type="evidence" value="ECO:0007669"/>
    <property type="project" value="UniProtKB-EC"/>
</dbReference>
<evidence type="ECO:0000313" key="13">
    <source>
        <dbReference type="EMBL" id="CCG24123.1"/>
    </source>
</evidence>
<keyword evidence="7" id="KW-0449">Lipoprotein</keyword>
<feature type="transmembrane region" description="Helical" evidence="11">
    <location>
        <begin position="12"/>
        <end position="33"/>
    </location>
</feature>
<evidence type="ECO:0000256" key="3">
    <source>
        <dbReference type="ARBA" id="ARBA00022692"/>
    </source>
</evidence>
<evidence type="ECO:0000256" key="6">
    <source>
        <dbReference type="ARBA" id="ARBA00023139"/>
    </source>
</evidence>
<feature type="transmembrane region" description="Helical" evidence="11">
    <location>
        <begin position="45"/>
        <end position="71"/>
    </location>
</feature>
<keyword evidence="2 11" id="KW-0808">Transferase</keyword>
<dbReference type="GO" id="GO:0005783">
    <property type="term" value="C:endoplasmic reticulum"/>
    <property type="evidence" value="ECO:0007669"/>
    <property type="project" value="TreeGrafter"/>
</dbReference>
<evidence type="ECO:0000256" key="7">
    <source>
        <dbReference type="ARBA" id="ARBA00023288"/>
    </source>
</evidence>
<comment type="catalytic activity">
    <reaction evidence="10 11">
        <text>L-cysteinyl-[protein] + hexadecanoyl-CoA = S-hexadecanoyl-L-cysteinyl-[protein] + CoA</text>
        <dbReference type="Rhea" id="RHEA:36683"/>
        <dbReference type="Rhea" id="RHEA-COMP:10131"/>
        <dbReference type="Rhea" id="RHEA-COMP:11032"/>
        <dbReference type="ChEBI" id="CHEBI:29950"/>
        <dbReference type="ChEBI" id="CHEBI:57287"/>
        <dbReference type="ChEBI" id="CHEBI:57379"/>
        <dbReference type="ChEBI" id="CHEBI:74151"/>
        <dbReference type="EC" id="2.3.1.225"/>
    </reaction>
</comment>
<dbReference type="GeneID" id="14540774"/>
<evidence type="ECO:0000256" key="4">
    <source>
        <dbReference type="ARBA" id="ARBA00022989"/>
    </source>
</evidence>
<dbReference type="AlphaFoldDB" id="H8X824"/>
<dbReference type="GO" id="GO:0016020">
    <property type="term" value="C:membrane"/>
    <property type="evidence" value="ECO:0007669"/>
    <property type="project" value="UniProtKB-SubCell"/>
</dbReference>
<protein>
    <recommendedName>
        <fullName evidence="11">Palmitoyltransferase</fullName>
        <ecNumber evidence="11">2.3.1.225</ecNumber>
    </recommendedName>
</protein>
<dbReference type="GO" id="GO:0006612">
    <property type="term" value="P:protein targeting to membrane"/>
    <property type="evidence" value="ECO:0007669"/>
    <property type="project" value="TreeGrafter"/>
</dbReference>
<dbReference type="Proteomes" id="UP000005018">
    <property type="component" value="Chromosome 5"/>
</dbReference>
<evidence type="ECO:0000256" key="11">
    <source>
        <dbReference type="RuleBase" id="RU079119"/>
    </source>
</evidence>
<dbReference type="PROSITE" id="PS50216">
    <property type="entry name" value="DHHC"/>
    <property type="match status" value="1"/>
</dbReference>
<dbReference type="OrthoDB" id="331948at2759"/>
<keyword evidence="14" id="KW-1185">Reference proteome</keyword>
<dbReference type="EMBL" id="HE681723">
    <property type="protein sequence ID" value="CCG24123.1"/>
    <property type="molecule type" value="Genomic_DNA"/>
</dbReference>
<evidence type="ECO:0000256" key="8">
    <source>
        <dbReference type="ARBA" id="ARBA00023315"/>
    </source>
</evidence>
<comment type="similarity">
    <text evidence="9">Belongs to the DHHC palmitoyltransferase family. PFA5 subfamily.</text>
</comment>
<dbReference type="PANTHER" id="PTHR22883:SF23">
    <property type="entry name" value="PALMITOYLTRANSFERASE ZDHHC6"/>
    <property type="match status" value="1"/>
</dbReference>
<organism evidence="13 14">
    <name type="scientific">Candida orthopsilosis (strain 90-125)</name>
    <name type="common">Yeast</name>
    <dbReference type="NCBI Taxonomy" id="1136231"/>
    <lineage>
        <taxon>Eukaryota</taxon>
        <taxon>Fungi</taxon>
        <taxon>Dikarya</taxon>
        <taxon>Ascomycota</taxon>
        <taxon>Saccharomycotina</taxon>
        <taxon>Pichiomycetes</taxon>
        <taxon>Debaryomycetaceae</taxon>
        <taxon>Candida/Lodderomyces clade</taxon>
        <taxon>Candida</taxon>
    </lineage>
</organism>
<dbReference type="Pfam" id="PF01529">
    <property type="entry name" value="DHHC"/>
    <property type="match status" value="1"/>
</dbReference>
<evidence type="ECO:0000259" key="12">
    <source>
        <dbReference type="Pfam" id="PF01529"/>
    </source>
</evidence>
<evidence type="ECO:0000256" key="1">
    <source>
        <dbReference type="ARBA" id="ARBA00004141"/>
    </source>
</evidence>
<keyword evidence="3 11" id="KW-0812">Transmembrane</keyword>
<dbReference type="EC" id="2.3.1.225" evidence="11"/>
<evidence type="ECO:0000256" key="2">
    <source>
        <dbReference type="ARBA" id="ARBA00022679"/>
    </source>
</evidence>
<dbReference type="HOGENOM" id="CLU_715709_0_0_1"/>
<dbReference type="RefSeq" id="XP_003870253.1">
    <property type="nucleotide sequence ID" value="XM_003870204.1"/>
</dbReference>
<evidence type="ECO:0000256" key="10">
    <source>
        <dbReference type="ARBA" id="ARBA00048048"/>
    </source>
</evidence>
<accession>H8X824</accession>
<keyword evidence="5 11" id="KW-0472">Membrane</keyword>
<feature type="domain" description="Palmitoyltransferase DHHC" evidence="12">
    <location>
        <begin position="112"/>
        <end position="223"/>
    </location>
</feature>
<sequence>MTVDAWFKVRLFIIPLGIVLGLGYLNFALNYSLGYQEIYIHHSHGVAITLWCLSGLCQVISFVYWGLILYVGPGKSPKFPLFDIYQEGNKDILPLPDLFFCDKFGFPFYDSHTQSLRIERSFYSKYVGYNVLKFDHFCLWIGSSIGLTNYLFFMKFCIWFLSFFIIMLVYVSRYTKSSINSGEINHNFILLYIMSGFWILCISALFISHVLYVCQNMTTLDDISIKQKIRYQRWKNRRTENEGKSGEQLHCLAPKQPRKEKGKRYVSVKKDNIRLVVEFDVTECPFNMGWRRNWINLVLNGNRTKGKDEQYYTTFRFIQAMVVLAVPFAEIPFELRRRRALSDLESNANGVERKIAEFIFYSNEVSPEFLNMIEDKIEKRECYIPSYFLAKSGLK</sequence>